<protein>
    <recommendedName>
        <fullName evidence="5">Pectinesterase</fullName>
        <ecNumber evidence="5">3.1.1.11</ecNumber>
    </recommendedName>
</protein>
<dbReference type="SUPFAM" id="SSF51126">
    <property type="entry name" value="Pectin lyase-like"/>
    <property type="match status" value="1"/>
</dbReference>
<comment type="similarity">
    <text evidence="1">Belongs to the pectinesterase family.</text>
</comment>
<reference evidence="8" key="1">
    <citation type="submission" date="2016-12" db="EMBL/GenBank/DDBJ databases">
        <authorList>
            <person name="Rodrigo-Torres L."/>
            <person name="Arahal R.D."/>
            <person name="Lucena T."/>
        </authorList>
    </citation>
    <scope>NUCLEOTIDE SEQUENCE [LARGE SCALE GENOMIC DNA]</scope>
</reference>
<keyword evidence="3 5" id="KW-0063">Aspartyl esterase</keyword>
<sequence>MSLFSFYDVIVSSDGDGDFRSVQQAIENAPQDDSEYVIFIRKGVYQESFEITRPNVVLIGEDRDQTIITASVANGMLDSSGRKFATFGSRTISVNAADFSATSLTIANGFDFPGNQKKPDDDPTKLTHTQAVALLVAHQGDRVQLHNVRLESYHDTLYLYAGRTYIHQSLITGTVDFIFGGGTAMFEDCDIVARYRDDVSRDEPYGYLVAPCTSIEQPFGFVFKNCRLSKEERVPAESYGLGRPWHPTTQFDDGSYADPDAIGHAAFIHCHLDDHLYGWDKMGGRNKHQETIWFYPEDARFWEFRSTGPGADDAHRPQLNTEQMNRYDVGSVFSGWQPEFPAGKERLLQRSVAEKSIFD</sequence>
<dbReference type="InterPro" id="IPR033131">
    <property type="entry name" value="Pectinesterase_Asp_AS"/>
</dbReference>
<evidence type="ECO:0000256" key="3">
    <source>
        <dbReference type="ARBA" id="ARBA00023085"/>
    </source>
</evidence>
<evidence type="ECO:0000259" key="6">
    <source>
        <dbReference type="Pfam" id="PF01095"/>
    </source>
</evidence>
<dbReference type="GO" id="GO:0042545">
    <property type="term" value="P:cell wall modification"/>
    <property type="evidence" value="ECO:0007669"/>
    <property type="project" value="UniProtKB-UniRule"/>
</dbReference>
<accession>A0A1M7YTM9</accession>
<evidence type="ECO:0000313" key="8">
    <source>
        <dbReference type="Proteomes" id="UP000184600"/>
    </source>
</evidence>
<dbReference type="InterPro" id="IPR012334">
    <property type="entry name" value="Pectin_lyas_fold"/>
</dbReference>
<evidence type="ECO:0000256" key="2">
    <source>
        <dbReference type="ARBA" id="ARBA00022801"/>
    </source>
</evidence>
<name>A0A1M7YTM9_9VIBR</name>
<comment type="catalytic activity">
    <reaction evidence="5">
        <text>[(1-&gt;4)-alpha-D-galacturonosyl methyl ester](n) + n H2O = [(1-&gt;4)-alpha-D-galacturonosyl](n) + n methanol + n H(+)</text>
        <dbReference type="Rhea" id="RHEA:22380"/>
        <dbReference type="Rhea" id="RHEA-COMP:14570"/>
        <dbReference type="Rhea" id="RHEA-COMP:14573"/>
        <dbReference type="ChEBI" id="CHEBI:15377"/>
        <dbReference type="ChEBI" id="CHEBI:15378"/>
        <dbReference type="ChEBI" id="CHEBI:17790"/>
        <dbReference type="ChEBI" id="CHEBI:140522"/>
        <dbReference type="ChEBI" id="CHEBI:140523"/>
        <dbReference type="EC" id="3.1.1.11"/>
    </reaction>
</comment>
<dbReference type="PANTHER" id="PTHR31321">
    <property type="entry name" value="ACYL-COA THIOESTER HYDROLASE YBHC-RELATED"/>
    <property type="match status" value="1"/>
</dbReference>
<dbReference type="STRING" id="1117707.VQ7734_01720"/>
<evidence type="ECO:0000256" key="5">
    <source>
        <dbReference type="RuleBase" id="RU000589"/>
    </source>
</evidence>
<feature type="active site" evidence="4">
    <location>
        <position position="176"/>
    </location>
</feature>
<organism evidence="7 8">
    <name type="scientific">Vibrio quintilis</name>
    <dbReference type="NCBI Taxonomy" id="1117707"/>
    <lineage>
        <taxon>Bacteria</taxon>
        <taxon>Pseudomonadati</taxon>
        <taxon>Pseudomonadota</taxon>
        <taxon>Gammaproteobacteria</taxon>
        <taxon>Vibrionales</taxon>
        <taxon>Vibrionaceae</taxon>
        <taxon>Vibrio</taxon>
    </lineage>
</organism>
<dbReference type="Gene3D" id="2.160.20.10">
    <property type="entry name" value="Single-stranded right-handed beta-helix, Pectin lyase-like"/>
    <property type="match status" value="1"/>
</dbReference>
<dbReference type="Pfam" id="PF01095">
    <property type="entry name" value="Pectinesterase"/>
    <property type="match status" value="1"/>
</dbReference>
<keyword evidence="8" id="KW-1185">Reference proteome</keyword>
<dbReference type="OrthoDB" id="191551at2"/>
<dbReference type="GO" id="GO:0045490">
    <property type="term" value="P:pectin catabolic process"/>
    <property type="evidence" value="ECO:0007669"/>
    <property type="project" value="UniProtKB-UniRule"/>
</dbReference>
<evidence type="ECO:0000313" key="7">
    <source>
        <dbReference type="EMBL" id="SHO55959.1"/>
    </source>
</evidence>
<evidence type="ECO:0000256" key="4">
    <source>
        <dbReference type="PROSITE-ProRule" id="PRU10040"/>
    </source>
</evidence>
<feature type="domain" description="Pectinesterase catalytic" evidence="6">
    <location>
        <begin position="8"/>
        <end position="247"/>
    </location>
</feature>
<gene>
    <name evidence="7" type="primary">pemA_2</name>
    <name evidence="7" type="ORF">VQ7734_01720</name>
</gene>
<keyword evidence="2 5" id="KW-0378">Hydrolase</keyword>
<dbReference type="GO" id="GO:0009279">
    <property type="term" value="C:cell outer membrane"/>
    <property type="evidence" value="ECO:0007669"/>
    <property type="project" value="TreeGrafter"/>
</dbReference>
<dbReference type="AlphaFoldDB" id="A0A1M7YTM9"/>
<dbReference type="UniPathway" id="UPA00545">
    <property type="reaction ID" value="UER00823"/>
</dbReference>
<proteinExistence type="inferred from homology"/>
<dbReference type="PROSITE" id="PS00503">
    <property type="entry name" value="PECTINESTERASE_2"/>
    <property type="match status" value="1"/>
</dbReference>
<evidence type="ECO:0000256" key="1">
    <source>
        <dbReference type="ARBA" id="ARBA00008891"/>
    </source>
</evidence>
<dbReference type="GO" id="GO:0030599">
    <property type="term" value="F:pectinesterase activity"/>
    <property type="evidence" value="ECO:0007669"/>
    <property type="project" value="UniProtKB-UniRule"/>
</dbReference>
<dbReference type="InterPro" id="IPR011050">
    <property type="entry name" value="Pectin_lyase_fold/virulence"/>
</dbReference>
<dbReference type="InterPro" id="IPR000070">
    <property type="entry name" value="Pectinesterase_cat"/>
</dbReference>
<dbReference type="PANTHER" id="PTHR31321:SF57">
    <property type="entry name" value="PECTINESTERASE 53-RELATED"/>
    <property type="match status" value="1"/>
</dbReference>
<dbReference type="Proteomes" id="UP000184600">
    <property type="component" value="Unassembled WGS sequence"/>
</dbReference>
<dbReference type="EC" id="3.1.1.11" evidence="5"/>
<dbReference type="EMBL" id="FRFG01000019">
    <property type="protein sequence ID" value="SHO55959.1"/>
    <property type="molecule type" value="Genomic_DNA"/>
</dbReference>
<comment type="pathway">
    <text evidence="5">Glycan metabolism; pectin degradation; 2-dehydro-3-deoxy-D-gluconate from pectin: step 1/5.</text>
</comment>
<dbReference type="RefSeq" id="WP_083601567.1">
    <property type="nucleotide sequence ID" value="NZ_AP024897.1"/>
</dbReference>